<feature type="non-terminal residue" evidence="1">
    <location>
        <position position="52"/>
    </location>
</feature>
<dbReference type="EMBL" id="ACBW01000108">
    <property type="protein sequence ID" value="EEF75981.1"/>
    <property type="molecule type" value="Genomic_DNA"/>
</dbReference>
<dbReference type="Proteomes" id="UP000014073">
    <property type="component" value="Unassembled WGS sequence"/>
</dbReference>
<evidence type="ECO:0000313" key="1">
    <source>
        <dbReference type="EMBL" id="EEF75981.1"/>
    </source>
</evidence>
<reference evidence="1 2" key="1">
    <citation type="submission" date="2008-12" db="EMBL/GenBank/DDBJ databases">
        <authorList>
            <person name="Fulton L."/>
            <person name="Clifton S."/>
            <person name="Fulton B."/>
            <person name="Xu J."/>
            <person name="Minx P."/>
            <person name="Pepin K.H."/>
            <person name="Johnson M."/>
            <person name="Bhonagiri V."/>
            <person name="Nash W.E."/>
            <person name="Mardis E.R."/>
            <person name="Wilson R.K."/>
        </authorList>
    </citation>
    <scope>NUCLEOTIDE SEQUENCE [LARGE SCALE GENOMIC DNA]</scope>
    <source>
        <strain evidence="1 2">DSM 18228</strain>
    </source>
</reference>
<organism evidence="1 2">
    <name type="scientific">Phocaeicola coprophilus DSM 18228 = JCM 13818</name>
    <dbReference type="NCBI Taxonomy" id="547042"/>
    <lineage>
        <taxon>Bacteria</taxon>
        <taxon>Pseudomonadati</taxon>
        <taxon>Bacteroidota</taxon>
        <taxon>Bacteroidia</taxon>
        <taxon>Bacteroidales</taxon>
        <taxon>Bacteroidaceae</taxon>
        <taxon>Phocaeicola</taxon>
    </lineage>
</organism>
<dbReference type="HOGENOM" id="CLU_3091661_0_0_10"/>
<name>S0FC04_9BACT</name>
<proteinExistence type="predicted"/>
<accession>S0FC04</accession>
<comment type="caution">
    <text evidence="1">The sequence shown here is derived from an EMBL/GenBank/DDBJ whole genome shotgun (WGS) entry which is preliminary data.</text>
</comment>
<sequence>MNRIILIMALLLCTGLSKIRAQNDPVLASMILQYTEKAEKELQNQKNVMLMQ</sequence>
<gene>
    <name evidence="1" type="ORF">BACCOPRO_01475</name>
</gene>
<keyword evidence="2" id="KW-1185">Reference proteome</keyword>
<protein>
    <submittedName>
        <fullName evidence="1">Uncharacterized protein</fullName>
    </submittedName>
</protein>
<dbReference type="STRING" id="547042.BACCOPRO_01475"/>
<dbReference type="AlphaFoldDB" id="S0FC04"/>
<evidence type="ECO:0000313" key="2">
    <source>
        <dbReference type="Proteomes" id="UP000014073"/>
    </source>
</evidence>